<comment type="caution">
    <text evidence="2">The sequence shown here is derived from an EMBL/GenBank/DDBJ whole genome shotgun (WGS) entry which is preliminary data.</text>
</comment>
<keyword evidence="3" id="KW-1185">Reference proteome</keyword>
<evidence type="ECO:0000313" key="3">
    <source>
        <dbReference type="Proteomes" id="UP000285569"/>
    </source>
</evidence>
<dbReference type="InterPro" id="IPR041685">
    <property type="entry name" value="AAA_GajA/Old/RecF-like"/>
</dbReference>
<dbReference type="SMART" id="SM00382">
    <property type="entry name" value="AAA"/>
    <property type="match status" value="1"/>
</dbReference>
<reference evidence="3" key="1">
    <citation type="submission" date="2018-05" db="EMBL/GenBank/DDBJ databases">
        <title>Leptospira yasudae sp. nov. and Leptospira stimsonii sp. nov., two pathogenic species of the genus Leptospira isolated from environmental sources.</title>
        <authorList>
            <person name="Casanovas-Massana A."/>
            <person name="Hamond C."/>
            <person name="Santos L.A."/>
            <person name="Hacker K.P."/>
            <person name="Balassiano I."/>
            <person name="Medeiros M.A."/>
            <person name="Reis M.G."/>
            <person name="Ko A.I."/>
            <person name="Wunder E.A."/>
        </authorList>
    </citation>
    <scope>NUCLEOTIDE SEQUENCE [LARGE SCALE GENOMIC DNA]</scope>
    <source>
        <strain evidence="3">B21</strain>
    </source>
</reference>
<evidence type="ECO:0000259" key="1">
    <source>
        <dbReference type="SMART" id="SM00382"/>
    </source>
</evidence>
<dbReference type="InterPro" id="IPR027417">
    <property type="entry name" value="P-loop_NTPase"/>
</dbReference>
<dbReference type="CDD" id="cd00267">
    <property type="entry name" value="ABC_ATPase"/>
    <property type="match status" value="1"/>
</dbReference>
<accession>A0ABX9LXA8</accession>
<dbReference type="Gene3D" id="3.40.50.300">
    <property type="entry name" value="P-loop containing nucleotide triphosphate hydrolases"/>
    <property type="match status" value="1"/>
</dbReference>
<organism evidence="2 3">
    <name type="scientific">Leptospira yasudae</name>
    <dbReference type="NCBI Taxonomy" id="2202201"/>
    <lineage>
        <taxon>Bacteria</taxon>
        <taxon>Pseudomonadati</taxon>
        <taxon>Spirochaetota</taxon>
        <taxon>Spirochaetia</taxon>
        <taxon>Leptospirales</taxon>
        <taxon>Leptospiraceae</taxon>
        <taxon>Leptospira</taxon>
    </lineage>
</organism>
<dbReference type="EMBL" id="QHCR01000015">
    <property type="protein sequence ID" value="RHX77491.1"/>
    <property type="molecule type" value="Genomic_DNA"/>
</dbReference>
<protein>
    <recommendedName>
        <fullName evidence="1">AAA+ ATPase domain-containing protein</fullName>
    </recommendedName>
</protein>
<feature type="domain" description="AAA+ ATPase" evidence="1">
    <location>
        <begin position="185"/>
        <end position="402"/>
    </location>
</feature>
<name>A0ABX9LXA8_9LEPT</name>
<gene>
    <name evidence="2" type="ORF">DLM77_20945</name>
</gene>
<dbReference type="Proteomes" id="UP000285569">
    <property type="component" value="Unassembled WGS sequence"/>
</dbReference>
<dbReference type="Pfam" id="PF13175">
    <property type="entry name" value="AAA_15"/>
    <property type="match status" value="1"/>
</dbReference>
<dbReference type="PANTHER" id="PTHR43581">
    <property type="entry name" value="ATP/GTP PHOSPHATASE"/>
    <property type="match status" value="1"/>
</dbReference>
<dbReference type="InterPro" id="IPR003593">
    <property type="entry name" value="AAA+_ATPase"/>
</dbReference>
<evidence type="ECO:0000313" key="2">
    <source>
        <dbReference type="EMBL" id="RHX77491.1"/>
    </source>
</evidence>
<proteinExistence type="predicted"/>
<dbReference type="InterPro" id="IPR051396">
    <property type="entry name" value="Bact_Antivir_Def_Nuclease"/>
</dbReference>
<dbReference type="PANTHER" id="PTHR43581:SF4">
    <property type="entry name" value="ATP_GTP PHOSPHATASE"/>
    <property type="match status" value="1"/>
</dbReference>
<reference evidence="2 3" key="2">
    <citation type="journal article" date="2020" name="Int. J. Syst. Evol. Microbiol.">
        <title>Leptospira yasudae sp. nov. and Leptospira stimsonii sp. nov., two new species of the pathogenic group isolated from environmental sources.</title>
        <authorList>
            <person name="Casanovas-Massana A."/>
            <person name="Hamond C."/>
            <person name="Santos L.A."/>
            <person name="de Oliveira D."/>
            <person name="Hacker K.P."/>
            <person name="Balassiano I."/>
            <person name="Costa F."/>
            <person name="Medeiros M.A."/>
            <person name="Reis M.G."/>
            <person name="Ko A.I."/>
            <person name="Wunder E.A."/>
        </authorList>
    </citation>
    <scope>NUCLEOTIDE SEQUENCE [LARGE SCALE GENOMIC DNA]</scope>
    <source>
        <strain evidence="2 3">B21</strain>
    </source>
</reference>
<sequence>MKIYSDNVPSRRNKFPSLPEKAVCPCIVLLYDNWNDFRFNTLYLASIFDEHGHPILKASIKIGRREGYENDFDIDLDQLPSDYFSLWQDIDTYKIISNSHLKHEILSSLNDICYDKNVRTTTKNLYVVNNSLKRDSEANKAYNEGFRLLLNIQRDQKYRFKYLGSSDGPKYPTIVFDLDQGSYGLKRICAIIGKNGVGKTTLLSNLALALSGYRNIETNVKKRPSFSKVIAISFSIFDNFYIPKSEERTFSYSYFGVRERDDKLLSQESMSISFLDAYHRMLEAGLFSHWEKSIEILFGNEELKTFDNRFEIGIEEAFDKLSSGQKFMVYTFTQVLSIIKENSILLFDEPETHLHPNGQSSMLACLQFILDEFSSFAIIATHSPVFLQGVLRENTIFLSKINDDRIVNSLINESFGQNFSVLTEEIFGFNEGNHYFAERIKSLINTYGKRDKVLIKLLRGLNSDGVSYILEALL</sequence>
<dbReference type="SUPFAM" id="SSF52540">
    <property type="entry name" value="P-loop containing nucleoside triphosphate hydrolases"/>
    <property type="match status" value="1"/>
</dbReference>